<reference evidence="9 10" key="1">
    <citation type="journal article" date="2016" name="DNA Res.">
        <title>The draft genome of MD-2 pineapple using hybrid error correction of long reads.</title>
        <authorList>
            <person name="Redwan R.M."/>
            <person name="Saidin A."/>
            <person name="Kumar S.V."/>
        </authorList>
    </citation>
    <scope>NUCLEOTIDE SEQUENCE [LARGE SCALE GENOMIC DNA]</scope>
    <source>
        <strain evidence="10">cv. MD2</strain>
        <tissue evidence="9">Leaf</tissue>
    </source>
</reference>
<evidence type="ECO:0000256" key="4">
    <source>
        <dbReference type="ARBA" id="ARBA00022833"/>
    </source>
</evidence>
<evidence type="ECO:0000256" key="5">
    <source>
        <dbReference type="ARBA" id="ARBA00023125"/>
    </source>
</evidence>
<dbReference type="FunFam" id="4.10.1000.10:FF:000021">
    <property type="entry name" value="Zinc finger CCCH domain-containing protein 17"/>
    <property type="match status" value="1"/>
</dbReference>
<dbReference type="GO" id="GO:0003729">
    <property type="term" value="F:mRNA binding"/>
    <property type="evidence" value="ECO:0007669"/>
    <property type="project" value="TreeGrafter"/>
</dbReference>
<feature type="compositionally biased region" description="Acidic residues" evidence="7">
    <location>
        <begin position="636"/>
        <end position="653"/>
    </location>
</feature>
<dbReference type="STRING" id="4615.A0A199VKB3"/>
<dbReference type="GO" id="GO:0003677">
    <property type="term" value="F:DNA binding"/>
    <property type="evidence" value="ECO:0007669"/>
    <property type="project" value="UniProtKB-KW"/>
</dbReference>
<dbReference type="InterPro" id="IPR041686">
    <property type="entry name" value="Znf-CCCH_3"/>
</dbReference>
<organism evidence="9 10">
    <name type="scientific">Ananas comosus</name>
    <name type="common">Pineapple</name>
    <name type="synonym">Ananas ananas</name>
    <dbReference type="NCBI Taxonomy" id="4615"/>
    <lineage>
        <taxon>Eukaryota</taxon>
        <taxon>Viridiplantae</taxon>
        <taxon>Streptophyta</taxon>
        <taxon>Embryophyta</taxon>
        <taxon>Tracheophyta</taxon>
        <taxon>Spermatophyta</taxon>
        <taxon>Magnoliopsida</taxon>
        <taxon>Liliopsida</taxon>
        <taxon>Poales</taxon>
        <taxon>Bromeliaceae</taxon>
        <taxon>Bromelioideae</taxon>
        <taxon>Ananas</taxon>
    </lineage>
</organism>
<gene>
    <name evidence="9" type="ORF">ACMD2_01683</name>
</gene>
<keyword evidence="2" id="KW-0677">Repeat</keyword>
<name>A0A199VKB3_ANACO</name>
<dbReference type="Proteomes" id="UP000092600">
    <property type="component" value="Unassembled WGS sequence"/>
</dbReference>
<proteinExistence type="predicted"/>
<dbReference type="EMBL" id="LSRQ01001555">
    <property type="protein sequence ID" value="OAY77316.1"/>
    <property type="molecule type" value="Genomic_DNA"/>
</dbReference>
<dbReference type="PANTHER" id="PTHR15725">
    <property type="entry name" value="ZN-FINGER, C-X8-C-X5-C-X3-H TYPE-CONTAINING"/>
    <property type="match status" value="1"/>
</dbReference>
<dbReference type="SMART" id="SM00356">
    <property type="entry name" value="ZnF_C3H1"/>
    <property type="match status" value="3"/>
</dbReference>
<keyword evidence="1 6" id="KW-0479">Metal-binding</keyword>
<dbReference type="PROSITE" id="PS50103">
    <property type="entry name" value="ZF_C3H1"/>
    <property type="match status" value="3"/>
</dbReference>
<feature type="domain" description="C3H1-type" evidence="8">
    <location>
        <begin position="114"/>
        <end position="141"/>
    </location>
</feature>
<evidence type="ECO:0000256" key="3">
    <source>
        <dbReference type="ARBA" id="ARBA00022771"/>
    </source>
</evidence>
<dbReference type="Gene3D" id="4.10.1000.10">
    <property type="entry name" value="Zinc finger, CCCH-type"/>
    <property type="match status" value="2"/>
</dbReference>
<protein>
    <submittedName>
        <fullName evidence="9">Zinc finger CCCH domain-containing protein 32</fullName>
    </submittedName>
</protein>
<feature type="region of interest" description="Disordered" evidence="7">
    <location>
        <begin position="140"/>
        <end position="169"/>
    </location>
</feature>
<dbReference type="GO" id="GO:0008270">
    <property type="term" value="F:zinc ion binding"/>
    <property type="evidence" value="ECO:0007669"/>
    <property type="project" value="UniProtKB-KW"/>
</dbReference>
<feature type="zinc finger region" description="C3H1-type" evidence="6">
    <location>
        <begin position="114"/>
        <end position="141"/>
    </location>
</feature>
<comment type="caution">
    <text evidence="9">The sequence shown here is derived from an EMBL/GenBank/DDBJ whole genome shotgun (WGS) entry which is preliminary data.</text>
</comment>
<feature type="compositionally biased region" description="Basic and acidic residues" evidence="7">
    <location>
        <begin position="470"/>
        <end position="484"/>
    </location>
</feature>
<feature type="domain" description="C3H1-type" evidence="8">
    <location>
        <begin position="51"/>
        <end position="77"/>
    </location>
</feature>
<evidence type="ECO:0000313" key="10">
    <source>
        <dbReference type="Proteomes" id="UP000092600"/>
    </source>
</evidence>
<keyword evidence="5" id="KW-0238">DNA-binding</keyword>
<dbReference type="PANTHER" id="PTHR15725:SF14">
    <property type="entry name" value="ZINC FINGER CCCH DOMAIN-CONTAINING PROTEIN 11A"/>
    <property type="match status" value="1"/>
</dbReference>
<feature type="compositionally biased region" description="Basic and acidic residues" evidence="7">
    <location>
        <begin position="603"/>
        <end position="621"/>
    </location>
</feature>
<feature type="compositionally biased region" description="Pro residues" evidence="7">
    <location>
        <begin position="86"/>
        <end position="96"/>
    </location>
</feature>
<feature type="region of interest" description="Disordered" evidence="7">
    <location>
        <begin position="394"/>
        <end position="716"/>
    </location>
</feature>
<feature type="compositionally biased region" description="Polar residues" evidence="7">
    <location>
        <begin position="144"/>
        <end position="164"/>
    </location>
</feature>
<evidence type="ECO:0000313" key="9">
    <source>
        <dbReference type="EMBL" id="OAY77316.1"/>
    </source>
</evidence>
<dbReference type="InterPro" id="IPR000571">
    <property type="entry name" value="Znf_CCCH"/>
</dbReference>
<evidence type="ECO:0000256" key="2">
    <source>
        <dbReference type="ARBA" id="ARBA00022737"/>
    </source>
</evidence>
<dbReference type="InterPro" id="IPR036855">
    <property type="entry name" value="Znf_CCCH_sf"/>
</dbReference>
<feature type="compositionally biased region" description="Polar residues" evidence="7">
    <location>
        <begin position="551"/>
        <end position="566"/>
    </location>
</feature>
<keyword evidence="3 6" id="KW-0863">Zinc-finger</keyword>
<dbReference type="Pfam" id="PF15663">
    <property type="entry name" value="zf-CCCH_3"/>
    <property type="match status" value="1"/>
</dbReference>
<feature type="compositionally biased region" description="Low complexity" evidence="7">
    <location>
        <begin position="97"/>
        <end position="106"/>
    </location>
</feature>
<feature type="region of interest" description="Disordered" evidence="7">
    <location>
        <begin position="81"/>
        <end position="107"/>
    </location>
</feature>
<feature type="compositionally biased region" description="Basic and acidic residues" evidence="7">
    <location>
        <begin position="394"/>
        <end position="403"/>
    </location>
</feature>
<feature type="compositionally biased region" description="Basic and acidic residues" evidence="7">
    <location>
        <begin position="278"/>
        <end position="292"/>
    </location>
</feature>
<feature type="zinc finger region" description="C3H1-type" evidence="6">
    <location>
        <begin position="20"/>
        <end position="49"/>
    </location>
</feature>
<keyword evidence="4 6" id="KW-0862">Zinc</keyword>
<dbReference type="AlphaFoldDB" id="A0A199VKB3"/>
<feature type="compositionally biased region" description="Basic and acidic residues" evidence="7">
    <location>
        <begin position="422"/>
        <end position="438"/>
    </location>
</feature>
<evidence type="ECO:0000256" key="7">
    <source>
        <dbReference type="SAM" id="MobiDB-lite"/>
    </source>
</evidence>
<dbReference type="SUPFAM" id="SSF90229">
    <property type="entry name" value="CCCH zinc finger"/>
    <property type="match status" value="1"/>
</dbReference>
<feature type="compositionally biased region" description="Acidic residues" evidence="7">
    <location>
        <begin position="665"/>
        <end position="681"/>
    </location>
</feature>
<accession>A0A199VKB3</accession>
<feature type="domain" description="C3H1-type" evidence="8">
    <location>
        <begin position="20"/>
        <end position="49"/>
    </location>
</feature>
<sequence length="728" mass="81472">MESAAEREGVRPLTAEEEALKRNTDCVYFLASPLTCKKGSECEYRHSDGARVNPRDCWYWFNGSCLNSKCSFRHPPLDGLFGGPPTSGPMPPPPSQAPASAQGTAPHFPPYNTNKQSVPCYYFQKGNCMKGDKCLFMHGPQAAANPNPQQSTKVPTASTEPPQSQKKDSWGIKECQQQNVPTQQSAAITSADKPKANIDKPAVHVDKPKVNVEEPAVAPPTSAKAFIKAEGASHNVQPVKKSLPPYSPDDDLPEFDHNYLAAGKGYVQQRRSRSHQVQHLDDRAQNGNRDADEFLGESSPGFDVLVDNEDEDSGYLHNEDNFAGPLVNPIDDYDYHRSEYELAVKDERDRYNEMAMYDRLGRAHGNYELDRFRASPERLSVRERRLLHREADREEIGGSDLRHRLTKQRRLNGSRSALSPDGRGEHYRREKQYPGERRRDHHSRRNHDHPQRESSISTRLQGRIRLPRRSSPDRADLKERDRGRPRGRVSPVRPVDLHSRHQERTRRKISEEFATDGRNLGGRLGKRDEVQSVNFPGPKSLAELKGGKAVESSQEQPAKGTTSASKEQLREPVGSLGFEGPKPLSVILKRKREAALGNGESSGVRKEDVERDAGTHEKGGEQEMGSTLEVHKVGTVEEEEEEGLIPSDGEDINYDGKSSAKGDMVEAEDGVDAIEDQELENYDQRDGESDYEAMEGGDYKEEENASPEDDDDLDDEDDFARKVGVMFS</sequence>
<evidence type="ECO:0000256" key="1">
    <source>
        <dbReference type="ARBA" id="ARBA00022723"/>
    </source>
</evidence>
<evidence type="ECO:0000259" key="8">
    <source>
        <dbReference type="PROSITE" id="PS50103"/>
    </source>
</evidence>
<feature type="zinc finger region" description="C3H1-type" evidence="6">
    <location>
        <begin position="51"/>
        <end position="77"/>
    </location>
</feature>
<evidence type="ECO:0000256" key="6">
    <source>
        <dbReference type="PROSITE-ProRule" id="PRU00723"/>
    </source>
</evidence>
<feature type="region of interest" description="Disordered" evidence="7">
    <location>
        <begin position="277"/>
        <end position="302"/>
    </location>
</feature>
<dbReference type="Pfam" id="PF00642">
    <property type="entry name" value="zf-CCCH"/>
    <property type="match status" value="1"/>
</dbReference>
<feature type="compositionally biased region" description="Acidic residues" evidence="7">
    <location>
        <begin position="704"/>
        <end position="716"/>
    </location>
</feature>